<proteinExistence type="inferred from homology"/>
<evidence type="ECO:0000313" key="4">
    <source>
        <dbReference type="EMBL" id="MPR28523.1"/>
    </source>
</evidence>
<dbReference type="GO" id="GO:0016787">
    <property type="term" value="F:hydrolase activity"/>
    <property type="evidence" value="ECO:0007669"/>
    <property type="project" value="UniProtKB-KW"/>
</dbReference>
<protein>
    <submittedName>
        <fullName evidence="4">MBL fold metallo-hydrolase</fullName>
    </submittedName>
</protein>
<evidence type="ECO:0000313" key="5">
    <source>
        <dbReference type="Proteomes" id="UP000403266"/>
    </source>
</evidence>
<dbReference type="EMBL" id="VOSK01000151">
    <property type="protein sequence ID" value="MPR28523.1"/>
    <property type="molecule type" value="Genomic_DNA"/>
</dbReference>
<evidence type="ECO:0000259" key="3">
    <source>
        <dbReference type="SMART" id="SM00849"/>
    </source>
</evidence>
<keyword evidence="2" id="KW-0732">Signal</keyword>
<dbReference type="PANTHER" id="PTHR42951">
    <property type="entry name" value="METALLO-BETA-LACTAMASE DOMAIN-CONTAINING"/>
    <property type="match status" value="1"/>
</dbReference>
<dbReference type="SUPFAM" id="SSF56281">
    <property type="entry name" value="Metallo-hydrolase/oxidoreductase"/>
    <property type="match status" value="1"/>
</dbReference>
<dbReference type="SMART" id="SM00849">
    <property type="entry name" value="Lactamase_B"/>
    <property type="match status" value="1"/>
</dbReference>
<dbReference type="InterPro" id="IPR050855">
    <property type="entry name" value="NDM-1-like"/>
</dbReference>
<keyword evidence="5" id="KW-1185">Reference proteome</keyword>
<reference evidence="4 5" key="1">
    <citation type="journal article" date="2019" name="Syst. Appl. Microbiol.">
        <title>Microvirga tunisiensis sp. nov., a root nodule symbiotic bacterium isolated from Lupinus micranthus and L. luteus grown in Northern Tunisia.</title>
        <authorList>
            <person name="Msaddak A."/>
            <person name="Rejili M."/>
            <person name="Duran D."/>
            <person name="Mars M."/>
            <person name="Palacios J.M."/>
            <person name="Ruiz-Argueso T."/>
            <person name="Rey L."/>
            <person name="Imperial J."/>
        </authorList>
    </citation>
    <scope>NUCLEOTIDE SEQUENCE [LARGE SCALE GENOMIC DNA]</scope>
    <source>
        <strain evidence="4 5">Lmie10</strain>
    </source>
</reference>
<dbReference type="AlphaFoldDB" id="A0A5N7MNN3"/>
<dbReference type="PANTHER" id="PTHR42951:SF4">
    <property type="entry name" value="ACYL-COENZYME A THIOESTERASE MBLAC2"/>
    <property type="match status" value="1"/>
</dbReference>
<dbReference type="Proteomes" id="UP000403266">
    <property type="component" value="Unassembled WGS sequence"/>
</dbReference>
<evidence type="ECO:0000256" key="1">
    <source>
        <dbReference type="ARBA" id="ARBA00005250"/>
    </source>
</evidence>
<name>A0A5N7MNN3_9HYPH</name>
<dbReference type="InterPro" id="IPR036866">
    <property type="entry name" value="RibonucZ/Hydroxyglut_hydro"/>
</dbReference>
<dbReference type="GO" id="GO:0017001">
    <property type="term" value="P:antibiotic catabolic process"/>
    <property type="evidence" value="ECO:0007669"/>
    <property type="project" value="UniProtKB-ARBA"/>
</dbReference>
<dbReference type="InterPro" id="IPR001279">
    <property type="entry name" value="Metallo-B-lactamas"/>
</dbReference>
<dbReference type="Pfam" id="PF00753">
    <property type="entry name" value="Lactamase_B"/>
    <property type="match status" value="1"/>
</dbReference>
<gene>
    <name evidence="4" type="ORF">FS320_26090</name>
</gene>
<feature type="domain" description="Metallo-beta-lactamase" evidence="3">
    <location>
        <begin position="48"/>
        <end position="232"/>
    </location>
</feature>
<evidence type="ECO:0000256" key="2">
    <source>
        <dbReference type="SAM" id="SignalP"/>
    </source>
</evidence>
<sequence>MSKLTPFAPLVGLLLLASGPAAAQTDYSKVEMKTKDLGRRTYMIEGAGGNITVVVGENGVIMVDGQFAPLHDKIKAAVAAVSKEPIRYLVNTHYHGDHTGGNEGFGKDGAVVTAHENVARRLSAGTTNGLTSAKTPPAPQGAIPTRIYATEMTLQVGGREAALKHFANAHTDGDTYVYFPDANVLATGDIVTLGTRYPNIDFANGGNIKGMIAATDAFLSLANNDTKVVPGHGPLTDKAGMATYRDMLVTAQNRITKLIADGKSLDEAVAANPLADIGAKIGANEEQNANFVRVIYRSLKL</sequence>
<accession>A0A5N7MNN3</accession>
<dbReference type="OrthoDB" id="420651at2"/>
<dbReference type="CDD" id="cd16282">
    <property type="entry name" value="metallo-hydrolase-like_MBL-fold"/>
    <property type="match status" value="1"/>
</dbReference>
<keyword evidence="4" id="KW-0378">Hydrolase</keyword>
<comment type="caution">
    <text evidence="4">The sequence shown here is derived from an EMBL/GenBank/DDBJ whole genome shotgun (WGS) entry which is preliminary data.</text>
</comment>
<organism evidence="4 5">
    <name type="scientific">Microvirga tunisiensis</name>
    <dbReference type="NCBI Taxonomy" id="2108360"/>
    <lineage>
        <taxon>Bacteria</taxon>
        <taxon>Pseudomonadati</taxon>
        <taxon>Pseudomonadota</taxon>
        <taxon>Alphaproteobacteria</taxon>
        <taxon>Hyphomicrobiales</taxon>
        <taxon>Methylobacteriaceae</taxon>
        <taxon>Microvirga</taxon>
    </lineage>
</organism>
<feature type="chain" id="PRO_5030135604" evidence="2">
    <location>
        <begin position="24"/>
        <end position="301"/>
    </location>
</feature>
<dbReference type="RefSeq" id="WP_152714855.1">
    <property type="nucleotide sequence ID" value="NZ_VOSJ01000151.1"/>
</dbReference>
<dbReference type="Gene3D" id="3.60.15.10">
    <property type="entry name" value="Ribonuclease Z/Hydroxyacylglutathione hydrolase-like"/>
    <property type="match status" value="1"/>
</dbReference>
<feature type="signal peptide" evidence="2">
    <location>
        <begin position="1"/>
        <end position="23"/>
    </location>
</feature>
<comment type="similarity">
    <text evidence="1">Belongs to the metallo-beta-lactamase superfamily. Class-B beta-lactamase family.</text>
</comment>